<evidence type="ECO:0000256" key="1">
    <source>
        <dbReference type="SAM" id="SignalP"/>
    </source>
</evidence>
<dbReference type="EMBL" id="CP017478">
    <property type="protein sequence ID" value="AOW19366.1"/>
    <property type="molecule type" value="Genomic_DNA"/>
</dbReference>
<feature type="signal peptide" evidence="1">
    <location>
        <begin position="1"/>
        <end position="23"/>
    </location>
</feature>
<dbReference type="PROSITE" id="PS51257">
    <property type="entry name" value="PROKAR_LIPOPROTEIN"/>
    <property type="match status" value="1"/>
</dbReference>
<dbReference type="RefSeq" id="WP_070235492.1">
    <property type="nucleotide sequence ID" value="NZ_CP017478.1"/>
</dbReference>
<proteinExistence type="predicted"/>
<dbReference type="STRING" id="1850246.LPB138_01115"/>
<accession>A0A1D8P4A0</accession>
<feature type="chain" id="PRO_5009110760" description="Beta-lactamase-inhibitor-like PepSY-like domain-containing protein" evidence="1">
    <location>
        <begin position="24"/>
        <end position="145"/>
    </location>
</feature>
<evidence type="ECO:0000313" key="2">
    <source>
        <dbReference type="EMBL" id="AOW19366.1"/>
    </source>
</evidence>
<evidence type="ECO:0008006" key="4">
    <source>
        <dbReference type="Google" id="ProtNLM"/>
    </source>
</evidence>
<keyword evidence="3" id="KW-1185">Reference proteome</keyword>
<evidence type="ECO:0000313" key="3">
    <source>
        <dbReference type="Proteomes" id="UP000176050"/>
    </source>
</evidence>
<dbReference type="AlphaFoldDB" id="A0A1D8P4A0"/>
<gene>
    <name evidence="2" type="ORF">LPB138_01115</name>
</gene>
<dbReference type="Proteomes" id="UP000176050">
    <property type="component" value="Chromosome"/>
</dbReference>
<reference evidence="2 3" key="1">
    <citation type="submission" date="2016-10" db="EMBL/GenBank/DDBJ databases">
        <title>Lutibacter sp. LPB0138, isolated from marine gastropod.</title>
        <authorList>
            <person name="Kim E."/>
            <person name="Yi H."/>
        </authorList>
    </citation>
    <scope>NUCLEOTIDE SEQUENCE [LARGE SCALE GENOMIC DNA]</scope>
    <source>
        <strain evidence="2 3">LPB0138</strain>
    </source>
</reference>
<dbReference type="KEGG" id="lul:LPB138_01115"/>
<keyword evidence="1" id="KW-0732">Signal</keyword>
<sequence length="145" mass="16933">MNYKILFPFLTLIGILASCKANFAGKELSYSTNQDTGFKMIFVNDSILKVNLIPEIDNPNKVIYKYSILEKETLEKMKKNQPTVNFKTKKLYGQFYQNIAIKLVSGQNIYLKETDTLNFLKMRIDGKMTKRIYFDNGNKIMEFEK</sequence>
<dbReference type="OrthoDB" id="1435694at2"/>
<name>A0A1D8P4A0_9FLAO</name>
<organism evidence="2 3">
    <name type="scientific">Urechidicola croceus</name>
    <dbReference type="NCBI Taxonomy" id="1850246"/>
    <lineage>
        <taxon>Bacteria</taxon>
        <taxon>Pseudomonadati</taxon>
        <taxon>Bacteroidota</taxon>
        <taxon>Flavobacteriia</taxon>
        <taxon>Flavobacteriales</taxon>
        <taxon>Flavobacteriaceae</taxon>
        <taxon>Urechidicola</taxon>
    </lineage>
</organism>
<protein>
    <recommendedName>
        <fullName evidence="4">Beta-lactamase-inhibitor-like PepSY-like domain-containing protein</fullName>
    </recommendedName>
</protein>